<organism evidence="2 3">
    <name type="scientific">Amedibacillus dolichus</name>
    <dbReference type="NCBI Taxonomy" id="31971"/>
    <lineage>
        <taxon>Bacteria</taxon>
        <taxon>Bacillati</taxon>
        <taxon>Bacillota</taxon>
        <taxon>Erysipelotrichia</taxon>
        <taxon>Erysipelotrichales</taxon>
        <taxon>Erysipelotrichaceae</taxon>
        <taxon>Amedibacillus</taxon>
    </lineage>
</organism>
<reference evidence="2" key="2">
    <citation type="submission" date="2023-06" db="EMBL/GenBank/DDBJ databases">
        <authorList>
            <person name="Zeman M."/>
            <person name="Kubasova T."/>
            <person name="Jahodarova E."/>
            <person name="Nykrynova M."/>
            <person name="Rychlik I."/>
        </authorList>
    </citation>
    <scope>NUCLEOTIDE SEQUENCE</scope>
    <source>
        <strain evidence="2">ET39</strain>
    </source>
</reference>
<comment type="caution">
    <text evidence="2">The sequence shown here is derived from an EMBL/GenBank/DDBJ whole genome shotgun (WGS) entry which is preliminary data.</text>
</comment>
<keyword evidence="3" id="KW-1185">Reference proteome</keyword>
<sequence>MIEDVPGKKRGTPSQKRGISTDKVCLITGIERDGDCFMRALNMGRPSIEDIKDYDQHIVQKTYLWTDGLQSYSVLSTEKQCTIKQMKDRKQYDAVNHLNHVNSLHSRIKAQYKRYRSVASKYINRYAALFRIQELYRKINGQEMITSLLMKLRHLHTTFFIRQIRNESIFNVTF</sequence>
<protein>
    <submittedName>
        <fullName evidence="2">IS1595 family transposase</fullName>
    </submittedName>
</protein>
<dbReference type="SMART" id="SM01126">
    <property type="entry name" value="DDE_Tnp_IS1595"/>
    <property type="match status" value="1"/>
</dbReference>
<dbReference type="Proteomes" id="UP001529340">
    <property type="component" value="Unassembled WGS sequence"/>
</dbReference>
<evidence type="ECO:0000259" key="1">
    <source>
        <dbReference type="SMART" id="SM01126"/>
    </source>
</evidence>
<dbReference type="InterPro" id="IPR024445">
    <property type="entry name" value="Tnp_ISXO2-like"/>
</dbReference>
<name>A0ABT7U972_9FIRM</name>
<feature type="domain" description="ISXO2-like transposase" evidence="1">
    <location>
        <begin position="1"/>
        <end position="133"/>
    </location>
</feature>
<gene>
    <name evidence="2" type="ORF">QUV96_00855</name>
</gene>
<evidence type="ECO:0000313" key="2">
    <source>
        <dbReference type="EMBL" id="MDM8156181.1"/>
    </source>
</evidence>
<dbReference type="EMBL" id="JAUDCG010000002">
    <property type="protein sequence ID" value="MDM8156181.1"/>
    <property type="molecule type" value="Genomic_DNA"/>
</dbReference>
<dbReference type="RefSeq" id="WP_289606653.1">
    <property type="nucleotide sequence ID" value="NZ_JAUDCG010000002.1"/>
</dbReference>
<dbReference type="NCBIfam" id="NF033547">
    <property type="entry name" value="transpos_IS1595"/>
    <property type="match status" value="1"/>
</dbReference>
<accession>A0ABT7U972</accession>
<dbReference type="Pfam" id="PF12762">
    <property type="entry name" value="DDE_Tnp_IS1595"/>
    <property type="match status" value="1"/>
</dbReference>
<proteinExistence type="predicted"/>
<evidence type="ECO:0000313" key="3">
    <source>
        <dbReference type="Proteomes" id="UP001529340"/>
    </source>
</evidence>
<reference evidence="2" key="1">
    <citation type="submission" date="2023-06" db="EMBL/GenBank/DDBJ databases">
        <title>Identification and characterization of horizontal gene transfer across gut microbiota members of farm animals based on homology search.</title>
        <authorList>
            <person name="Schwarzerova J."/>
            <person name="Nykrynova M."/>
            <person name="Jureckova K."/>
            <person name="Cejkova D."/>
            <person name="Rychlik I."/>
        </authorList>
    </citation>
    <scope>NUCLEOTIDE SEQUENCE</scope>
    <source>
        <strain evidence="2">ET39</strain>
    </source>
</reference>